<organism evidence="1 2">
    <name type="scientific">Chiloscyllium punctatum</name>
    <name type="common">Brownbanded bambooshark</name>
    <name type="synonym">Hemiscyllium punctatum</name>
    <dbReference type="NCBI Taxonomy" id="137246"/>
    <lineage>
        <taxon>Eukaryota</taxon>
        <taxon>Metazoa</taxon>
        <taxon>Chordata</taxon>
        <taxon>Craniata</taxon>
        <taxon>Vertebrata</taxon>
        <taxon>Chondrichthyes</taxon>
        <taxon>Elasmobranchii</taxon>
        <taxon>Galeomorphii</taxon>
        <taxon>Galeoidea</taxon>
        <taxon>Orectolobiformes</taxon>
        <taxon>Hemiscylliidae</taxon>
        <taxon>Chiloscyllium</taxon>
    </lineage>
</organism>
<comment type="caution">
    <text evidence="1">The sequence shown here is derived from an EMBL/GenBank/DDBJ whole genome shotgun (WGS) entry which is preliminary data.</text>
</comment>
<accession>A0A401SP73</accession>
<proteinExistence type="predicted"/>
<evidence type="ECO:0000313" key="2">
    <source>
        <dbReference type="Proteomes" id="UP000287033"/>
    </source>
</evidence>
<keyword evidence="2" id="KW-1185">Reference proteome</keyword>
<dbReference type="EMBL" id="BEZZ01000419">
    <property type="protein sequence ID" value="GCC32187.1"/>
    <property type="molecule type" value="Genomic_DNA"/>
</dbReference>
<gene>
    <name evidence="1" type="ORF">chiPu_0010647</name>
</gene>
<name>A0A401SP73_CHIPU</name>
<protein>
    <submittedName>
        <fullName evidence="1">Uncharacterized protein</fullName>
    </submittedName>
</protein>
<evidence type="ECO:0000313" key="1">
    <source>
        <dbReference type="EMBL" id="GCC32187.1"/>
    </source>
</evidence>
<reference evidence="1 2" key="1">
    <citation type="journal article" date="2018" name="Nat. Ecol. Evol.">
        <title>Shark genomes provide insights into elasmobranch evolution and the origin of vertebrates.</title>
        <authorList>
            <person name="Hara Y"/>
            <person name="Yamaguchi K"/>
            <person name="Onimaru K"/>
            <person name="Kadota M"/>
            <person name="Koyanagi M"/>
            <person name="Keeley SD"/>
            <person name="Tatsumi K"/>
            <person name="Tanaka K"/>
            <person name="Motone F"/>
            <person name="Kageyama Y"/>
            <person name="Nozu R"/>
            <person name="Adachi N"/>
            <person name="Nishimura O"/>
            <person name="Nakagawa R"/>
            <person name="Tanegashima C"/>
            <person name="Kiyatake I"/>
            <person name="Matsumoto R"/>
            <person name="Murakumo K"/>
            <person name="Nishida K"/>
            <person name="Terakita A"/>
            <person name="Kuratani S"/>
            <person name="Sato K"/>
            <person name="Hyodo S Kuraku.S."/>
        </authorList>
    </citation>
    <scope>NUCLEOTIDE SEQUENCE [LARGE SCALE GENOMIC DNA]</scope>
</reference>
<dbReference type="Proteomes" id="UP000287033">
    <property type="component" value="Unassembled WGS sequence"/>
</dbReference>
<dbReference type="AlphaFoldDB" id="A0A401SP73"/>
<sequence length="98" mass="10951">MGRAVRRLEFAFISFQFSFLEFLRVLCQLLKNILRGKKEGRREGAAELKISCCVGGGREGECSLPGLVCLALPHRRLVANPRKTRELSSFPVSLSLSK</sequence>